<evidence type="ECO:0000259" key="2">
    <source>
        <dbReference type="Pfam" id="PF20573"/>
    </source>
</evidence>
<feature type="region of interest" description="Disordered" evidence="1">
    <location>
        <begin position="441"/>
        <end position="481"/>
    </location>
</feature>
<gene>
    <name evidence="3" type="ordered locus">Nitsa_1158</name>
</gene>
<feature type="compositionally biased region" description="Low complexity" evidence="1">
    <location>
        <begin position="456"/>
        <end position="470"/>
    </location>
</feature>
<dbReference type="EMBL" id="CP002452">
    <property type="protein sequence ID" value="ADV46411.1"/>
    <property type="molecule type" value="Genomic_DNA"/>
</dbReference>
<protein>
    <recommendedName>
        <fullName evidence="2">DUF6782 domain-containing protein</fullName>
    </recommendedName>
</protein>
<feature type="compositionally biased region" description="Basic and acidic residues" evidence="1">
    <location>
        <begin position="31"/>
        <end position="46"/>
    </location>
</feature>
<accession>E6WY37</accession>
<feature type="domain" description="DUF6782" evidence="2">
    <location>
        <begin position="728"/>
        <end position="800"/>
    </location>
</feature>
<dbReference type="HOGENOM" id="CLU_242670_0_0_7"/>
<proteinExistence type="predicted"/>
<evidence type="ECO:0000313" key="4">
    <source>
        <dbReference type="Proteomes" id="UP000008633"/>
    </source>
</evidence>
<dbReference type="Proteomes" id="UP000008633">
    <property type="component" value="Chromosome"/>
</dbReference>
<evidence type="ECO:0000256" key="1">
    <source>
        <dbReference type="SAM" id="MobiDB-lite"/>
    </source>
</evidence>
<reference evidence="3 4" key="1">
    <citation type="journal article" date="2011" name="Stand. Genomic Sci.">
        <title>Complete genome sequence of Nitratifractor salsuginis type strain (E9I37-1).</title>
        <authorList>
            <person name="Anderson I."/>
            <person name="Sikorski J."/>
            <person name="Zeytun A."/>
            <person name="Nolan M."/>
            <person name="Lapidus A."/>
            <person name="Lucas S."/>
            <person name="Hammon N."/>
            <person name="Deshpande S."/>
            <person name="Cheng J.F."/>
            <person name="Tapia R."/>
            <person name="Han C."/>
            <person name="Goodwin L."/>
            <person name="Pitluck S."/>
            <person name="Liolios K."/>
            <person name="Pagani I."/>
            <person name="Ivanova N."/>
            <person name="Huntemann M."/>
            <person name="Mavromatis K."/>
            <person name="Ovchinikova G."/>
            <person name="Pati A."/>
            <person name="Chen A."/>
            <person name="Palaniappan K."/>
            <person name="Land M."/>
            <person name="Hauser L."/>
            <person name="Brambilla E.M."/>
            <person name="Ngatchou-Djao O.D."/>
            <person name="Rohde M."/>
            <person name="Tindall B.J."/>
            <person name="Goker M."/>
            <person name="Detter J.C."/>
            <person name="Woyke T."/>
            <person name="Bristow J."/>
            <person name="Eisen J.A."/>
            <person name="Markowitz V."/>
            <person name="Hugenholtz P."/>
            <person name="Klenk H.P."/>
            <person name="Kyrpides N.C."/>
        </authorList>
    </citation>
    <scope>NUCLEOTIDE SEQUENCE [LARGE SCALE GENOMIC DNA]</scope>
    <source>
        <strain evidence="4">DSM 16511 / JCM 12458 / E9I37-1</strain>
    </source>
</reference>
<name>E6WY37_NITSE</name>
<dbReference type="Pfam" id="PF20573">
    <property type="entry name" value="DUF6782"/>
    <property type="match status" value="1"/>
</dbReference>
<dbReference type="InterPro" id="IPR046709">
    <property type="entry name" value="DUF6782"/>
</dbReference>
<dbReference type="KEGG" id="nsa:Nitsa_1158"/>
<sequence length="1645" mass="183429">MTMAEEFLKRTQSSDQDRQPTMADQFSSSHPIHEKTMAEKFLERTPHPPAPKAPATTDTKRYEANDPRVHLSKADVKAAEANKQGVLGSFAKGFTHNFDEYASTINDAADWWADKITGRDTKFFETNKRYWNRQKHMNEIETEDHPIAKLGGEILLDPVNLTPAGIAAKGAKAARIAKSAAMGAPIGYATSMVKNAGSDTKPEAVKQDENEVSAGIVAALNGVIAALTKGKVTDAIKDGEHLRQVMAPHQGKSKDGKTIGGFVTGGEHRAPRRDQPGELAKAALDTLAYRPEALGMSRAKADKILDDVNHVLVGEPNPKALKEEARLRAQKSKEMREVYRGNLPEASYKDVTLTGGQAKYGAEKIERRHGNNTQRGWVNAEEKYGIPFQIDNKNKVVDYRGDTYVTNGADGATINLGVRDFGGKKEVVTLHSDRGLEGRKLPLTLKPSDKADAGWPSSRFSSRQPSVSESIAQNETPPQINPFSDPLEKIMQDPIFYHALELAKSREAASMRYGKIRNAPRDIRQVNNGNGWETQVTKEHDIPNPNADFYLSKADVKKIEAGKITPEIEEKIRNDVGVLLNHPDWSEDAHRMREEAYNIFANGGHNLAAGAGLGTLNAVSGEYDPNQDLTTQVAQKFMEGMAAGVLGTGAVKLLAKQRPEVYQRLQELINSHENGGTRLGMFAGSKATGFKDAEEAGRVHPGKYDLMPRFEIDDSKSTIKSIEPGTHRLEDVLQHDELYRNYPELKDVKVTFAEMPKGEKGYYEPGKNEIVLNSTMPKDEIRSSLLHEAQHAIQDTEGFAGGGSYDQALRKIEGRIYDLEKRSSLSPLEAMRYKDQLDELKRAKGEKAFELYQKMAGEIEAREVQARQGLTPEERNIIPPYENTGTLAQTGSPEAYNSAFMAELDGRLADHNSAGIHPDEATLDFSGSRAASMERPGRKGSKKLEHLESLVHKEFDRDWADISKGLKGDFKVLFTDTFSGAYHEARDAAQAAKQAAAKKAANIHHALKQLPEDSRVKLHEYIVGDIPPEAVPPKIRQIGDNIRATVREIGDQLVQNGIVPQEAIDAWGENYLKRIYEPHFLKDKAQQIANRLTKPVMKRRGKVMEVTRGQLERMHVSGEIDPELVGKPLKEGGIEIRKLPNGKYEVRRDWTKAEREEMGEIKDAAVTIPNTIVHMHQLLENAKLLKEIAHIDGAVLTPDIAKQFSPEELAEKGYRKLPADPRFGALFGQWVRKDVADDVTYLNDTILERYLGSDNEVVKGAGKLLNLWKKAKTVWNIPTHFNNLTSNMFLMHLAGLNPADIAKNLGSAGKMMIKAKRMNELEKKEVLNALSRGERQELSGLRNELKYYREAENAGLLNTSYLEDMGGLGNDFRERGTLGKVDEPLSKFYQAEDAVNKLAMFKFLREQGWDVKEARKAVESVMPDYSRPMAKGWRALRDAGISPFIAWTYFTFPKMVRMLASKRGAIQAATALGALYGFSKLATGIGNPYSDELPDDFKMSRIPFYRDGSQVTTWKADKVVPYMQIFHPLQTAREIAFQGPLMQLGSAAAGIKLYNGRPITNPHKPISQQAWDWTKYLANQFTPVPGQVMNAESLIESLVRDKKNRKRSSDIVPRSTLQELLKFFPGINTLTYDVDKLKKKRERQK</sequence>
<feature type="compositionally biased region" description="Polar residues" evidence="1">
    <location>
        <begin position="471"/>
        <end position="481"/>
    </location>
</feature>
<evidence type="ECO:0000313" key="3">
    <source>
        <dbReference type="EMBL" id="ADV46411.1"/>
    </source>
</evidence>
<feature type="region of interest" description="Disordered" evidence="1">
    <location>
        <begin position="1"/>
        <end position="62"/>
    </location>
</feature>
<reference evidence="4" key="2">
    <citation type="submission" date="2011-01" db="EMBL/GenBank/DDBJ databases">
        <title>The complete genome of Nitratifractor salsuginis DSM 16511.</title>
        <authorList>
            <consortium name="US DOE Joint Genome Institute (JGI-PGF)"/>
            <person name="Lucas S."/>
            <person name="Copeland A."/>
            <person name="Lapidus A."/>
            <person name="Bruce D."/>
            <person name="Goodwin L."/>
            <person name="Pitluck S."/>
            <person name="Kyrpides N."/>
            <person name="Mavromatis K."/>
            <person name="Ivanova N."/>
            <person name="Mikhailova N."/>
            <person name="Zeytun A."/>
            <person name="Detter J.C."/>
            <person name="Tapia R."/>
            <person name="Han C."/>
            <person name="Land M."/>
            <person name="Hauser L."/>
            <person name="Markowitz V."/>
            <person name="Cheng J.-F."/>
            <person name="Hugenholtz P."/>
            <person name="Woyke T."/>
            <person name="Wu D."/>
            <person name="Tindall B."/>
            <person name="Schuetze A."/>
            <person name="Brambilla E."/>
            <person name="Klenk H.-P."/>
            <person name="Eisen J.A."/>
        </authorList>
    </citation>
    <scope>NUCLEOTIDE SEQUENCE [LARGE SCALE GENOMIC DNA]</scope>
    <source>
        <strain evidence="4">DSM 16511 / JCM 12458 / E9I37-1</strain>
    </source>
</reference>
<keyword evidence="4" id="KW-1185">Reference proteome</keyword>
<organism evidence="3 4">
    <name type="scientific">Nitratifractor salsuginis (strain DSM 16511 / JCM 12458 / E9I37-1)</name>
    <dbReference type="NCBI Taxonomy" id="749222"/>
    <lineage>
        <taxon>Bacteria</taxon>
        <taxon>Pseudomonadati</taxon>
        <taxon>Campylobacterota</taxon>
        <taxon>Epsilonproteobacteria</taxon>
        <taxon>Campylobacterales</taxon>
        <taxon>Sulfurovaceae</taxon>
        <taxon>Nitratifractor</taxon>
    </lineage>
</organism>
<dbReference type="STRING" id="749222.Nitsa_1158"/>